<keyword evidence="1" id="KW-0812">Transmembrane</keyword>
<dbReference type="AlphaFoldDB" id="A0A917C6X6"/>
<accession>A0A917C6X6</accession>
<keyword evidence="1" id="KW-0472">Membrane</keyword>
<dbReference type="RefSeq" id="WP_189024451.1">
    <property type="nucleotide sequence ID" value="NZ_BMKR01000007.1"/>
</dbReference>
<organism evidence="2 3">
    <name type="scientific">Paenibacillus albidus</name>
    <dbReference type="NCBI Taxonomy" id="2041023"/>
    <lineage>
        <taxon>Bacteria</taxon>
        <taxon>Bacillati</taxon>
        <taxon>Bacillota</taxon>
        <taxon>Bacilli</taxon>
        <taxon>Bacillales</taxon>
        <taxon>Paenibacillaceae</taxon>
        <taxon>Paenibacillus</taxon>
    </lineage>
</organism>
<evidence type="ECO:0000313" key="2">
    <source>
        <dbReference type="EMBL" id="GGF75032.1"/>
    </source>
</evidence>
<feature type="transmembrane region" description="Helical" evidence="1">
    <location>
        <begin position="172"/>
        <end position="191"/>
    </location>
</feature>
<keyword evidence="1" id="KW-1133">Transmembrane helix</keyword>
<feature type="transmembrane region" description="Helical" evidence="1">
    <location>
        <begin position="98"/>
        <end position="116"/>
    </location>
</feature>
<gene>
    <name evidence="2" type="ORF">GCM10010912_20320</name>
</gene>
<sequence>MNCREAQDLIPLMWDAPPTDPKRILLERHIANCSYCAAQWEQWEESVLLMQEVKVEVSEESAEAINVKVMERIYLESPWLMPGDGKSAGTPAVFRRRISLWIACFLAVFISSFLYFTMVKTPSNTTVAQSGIVETGVAGVSLWQSSYPASLSEGGGIVEPLVVSMGPAHPQYWMMLSFLGIGLSVITLTRLNRYRRQ</sequence>
<dbReference type="Proteomes" id="UP000637643">
    <property type="component" value="Unassembled WGS sequence"/>
</dbReference>
<reference evidence="2" key="1">
    <citation type="journal article" date="2014" name="Int. J. Syst. Evol. Microbiol.">
        <title>Complete genome sequence of Corynebacterium casei LMG S-19264T (=DSM 44701T), isolated from a smear-ripened cheese.</title>
        <authorList>
            <consortium name="US DOE Joint Genome Institute (JGI-PGF)"/>
            <person name="Walter F."/>
            <person name="Albersmeier A."/>
            <person name="Kalinowski J."/>
            <person name="Ruckert C."/>
        </authorList>
    </citation>
    <scope>NUCLEOTIDE SEQUENCE</scope>
    <source>
        <strain evidence="2">CGMCC 1.16134</strain>
    </source>
</reference>
<dbReference type="EMBL" id="BMKR01000007">
    <property type="protein sequence ID" value="GGF75032.1"/>
    <property type="molecule type" value="Genomic_DNA"/>
</dbReference>
<comment type="caution">
    <text evidence="2">The sequence shown here is derived from an EMBL/GenBank/DDBJ whole genome shotgun (WGS) entry which is preliminary data.</text>
</comment>
<reference evidence="2" key="2">
    <citation type="submission" date="2020-09" db="EMBL/GenBank/DDBJ databases">
        <authorList>
            <person name="Sun Q."/>
            <person name="Zhou Y."/>
        </authorList>
    </citation>
    <scope>NUCLEOTIDE SEQUENCE</scope>
    <source>
        <strain evidence="2">CGMCC 1.16134</strain>
    </source>
</reference>
<protein>
    <recommendedName>
        <fullName evidence="4">Zf-HC2 domain-containing protein</fullName>
    </recommendedName>
</protein>
<evidence type="ECO:0008006" key="4">
    <source>
        <dbReference type="Google" id="ProtNLM"/>
    </source>
</evidence>
<name>A0A917C6X6_9BACL</name>
<proteinExistence type="predicted"/>
<keyword evidence="3" id="KW-1185">Reference proteome</keyword>
<evidence type="ECO:0000256" key="1">
    <source>
        <dbReference type="SAM" id="Phobius"/>
    </source>
</evidence>
<evidence type="ECO:0000313" key="3">
    <source>
        <dbReference type="Proteomes" id="UP000637643"/>
    </source>
</evidence>